<dbReference type="STRING" id="497964.CfE428DRAFT_2035"/>
<name>B4CZE7_9BACT</name>
<dbReference type="FunCoup" id="B4CZE7">
    <property type="interactions" value="9"/>
</dbReference>
<accession>B4CZE7</accession>
<dbReference type="CDD" id="cd07516">
    <property type="entry name" value="HAD_Pase"/>
    <property type="match status" value="1"/>
</dbReference>
<dbReference type="GO" id="GO:0005829">
    <property type="term" value="C:cytosol"/>
    <property type="evidence" value="ECO:0007669"/>
    <property type="project" value="TreeGrafter"/>
</dbReference>
<dbReference type="InParanoid" id="B4CZE7"/>
<dbReference type="InterPro" id="IPR000150">
    <property type="entry name" value="Cof"/>
</dbReference>
<dbReference type="PROSITE" id="PS01229">
    <property type="entry name" value="COF_2"/>
    <property type="match status" value="1"/>
</dbReference>
<comment type="caution">
    <text evidence="1">The sequence shown here is derived from an EMBL/GenBank/DDBJ whole genome shotgun (WGS) entry which is preliminary data.</text>
</comment>
<dbReference type="SUPFAM" id="SSF56784">
    <property type="entry name" value="HAD-like"/>
    <property type="match status" value="1"/>
</dbReference>
<organism evidence="1 2">
    <name type="scientific">Chthoniobacter flavus Ellin428</name>
    <dbReference type="NCBI Taxonomy" id="497964"/>
    <lineage>
        <taxon>Bacteria</taxon>
        <taxon>Pseudomonadati</taxon>
        <taxon>Verrucomicrobiota</taxon>
        <taxon>Spartobacteria</taxon>
        <taxon>Chthoniobacterales</taxon>
        <taxon>Chthoniobacteraceae</taxon>
        <taxon>Chthoniobacter</taxon>
    </lineage>
</organism>
<dbReference type="InterPro" id="IPR023214">
    <property type="entry name" value="HAD_sf"/>
</dbReference>
<keyword evidence="2" id="KW-1185">Reference proteome</keyword>
<dbReference type="AlphaFoldDB" id="B4CZE7"/>
<protein>
    <submittedName>
        <fullName evidence="1">Cof-like hydrolase</fullName>
    </submittedName>
</protein>
<dbReference type="NCBIfam" id="TIGR01484">
    <property type="entry name" value="HAD-SF-IIB"/>
    <property type="match status" value="1"/>
</dbReference>
<dbReference type="SFLD" id="SFLDS00003">
    <property type="entry name" value="Haloacid_Dehalogenase"/>
    <property type="match status" value="1"/>
</dbReference>
<sequence length="267" mass="29042">MKRRLAVIDLDGTLLGPDKQISAENLRAVERLREAGFETVIASGRHHRSIMRFEQEIGPMGWVISSAGAVVRHAVTNELLHELTIPEAEALAVHAAARRAGLVTLAYHRDGVFMEATENEAVYAYARRAGWKPKRADLAHMAASGIQKLLISESPEILAEAGLVLERAFTDRLYVVWTEKDIVEFLSPQANKAVGTEALARKLGIEQQDVWSFGDSNNDVEMLAWAGFSVAMGHGQPRALQAARAVTPPGPPETAFARGVDLAFSAA</sequence>
<dbReference type="PANTHER" id="PTHR10000">
    <property type="entry name" value="PHOSPHOSERINE PHOSPHATASE"/>
    <property type="match status" value="1"/>
</dbReference>
<dbReference type="Proteomes" id="UP000005824">
    <property type="component" value="Unassembled WGS sequence"/>
</dbReference>
<dbReference type="GO" id="GO:0000287">
    <property type="term" value="F:magnesium ion binding"/>
    <property type="evidence" value="ECO:0007669"/>
    <property type="project" value="TreeGrafter"/>
</dbReference>
<dbReference type="Gene3D" id="3.40.50.1000">
    <property type="entry name" value="HAD superfamily/HAD-like"/>
    <property type="match status" value="1"/>
</dbReference>
<reference evidence="1 2" key="1">
    <citation type="journal article" date="2011" name="J. Bacteriol.">
        <title>Genome sequence of Chthoniobacter flavus Ellin428, an aerobic heterotrophic soil bacterium.</title>
        <authorList>
            <person name="Kant R."/>
            <person name="van Passel M.W."/>
            <person name="Palva A."/>
            <person name="Lucas S."/>
            <person name="Lapidus A."/>
            <person name="Glavina Del Rio T."/>
            <person name="Dalin E."/>
            <person name="Tice H."/>
            <person name="Bruce D."/>
            <person name="Goodwin L."/>
            <person name="Pitluck S."/>
            <person name="Larimer F.W."/>
            <person name="Land M.L."/>
            <person name="Hauser L."/>
            <person name="Sangwan P."/>
            <person name="de Vos W.M."/>
            <person name="Janssen P.H."/>
            <person name="Smidt H."/>
        </authorList>
    </citation>
    <scope>NUCLEOTIDE SEQUENCE [LARGE SCALE GENOMIC DNA]</scope>
    <source>
        <strain evidence="1 2">Ellin428</strain>
    </source>
</reference>
<dbReference type="EMBL" id="ABVL01000005">
    <property type="protein sequence ID" value="EDY20111.1"/>
    <property type="molecule type" value="Genomic_DNA"/>
</dbReference>
<dbReference type="RefSeq" id="WP_006979360.1">
    <property type="nucleotide sequence ID" value="NZ_ABVL01000005.1"/>
</dbReference>
<dbReference type="InterPro" id="IPR006379">
    <property type="entry name" value="HAD-SF_hydro_IIB"/>
</dbReference>
<gene>
    <name evidence="1" type="ORF">CfE428DRAFT_2035</name>
</gene>
<proteinExistence type="predicted"/>
<dbReference type="NCBIfam" id="TIGR00099">
    <property type="entry name" value="Cof-subfamily"/>
    <property type="match status" value="1"/>
</dbReference>
<evidence type="ECO:0000313" key="1">
    <source>
        <dbReference type="EMBL" id="EDY20111.1"/>
    </source>
</evidence>
<dbReference type="InterPro" id="IPR036412">
    <property type="entry name" value="HAD-like_sf"/>
</dbReference>
<dbReference type="eggNOG" id="COG0561">
    <property type="taxonomic scope" value="Bacteria"/>
</dbReference>
<dbReference type="Pfam" id="PF08282">
    <property type="entry name" value="Hydrolase_3"/>
    <property type="match status" value="1"/>
</dbReference>
<dbReference type="SFLD" id="SFLDG01140">
    <property type="entry name" value="C2.B:_Phosphomannomutase_and_P"/>
    <property type="match status" value="1"/>
</dbReference>
<dbReference type="PANTHER" id="PTHR10000:SF8">
    <property type="entry name" value="HAD SUPERFAMILY HYDROLASE-LIKE, TYPE 3"/>
    <property type="match status" value="1"/>
</dbReference>
<keyword evidence="1" id="KW-0378">Hydrolase</keyword>
<evidence type="ECO:0000313" key="2">
    <source>
        <dbReference type="Proteomes" id="UP000005824"/>
    </source>
</evidence>
<dbReference type="Gene3D" id="3.30.1240.10">
    <property type="match status" value="1"/>
</dbReference>
<dbReference type="GO" id="GO:0016791">
    <property type="term" value="F:phosphatase activity"/>
    <property type="evidence" value="ECO:0007669"/>
    <property type="project" value="UniProtKB-ARBA"/>
</dbReference>